<proteinExistence type="predicted"/>
<comment type="caution">
    <text evidence="1">The sequence shown here is derived from an EMBL/GenBank/DDBJ whole genome shotgun (WGS) entry which is preliminary data.</text>
</comment>
<name>A0ABR0NHE0_GOSAR</name>
<protein>
    <submittedName>
        <fullName evidence="1">Uncharacterized protein</fullName>
    </submittedName>
</protein>
<accession>A0ABR0NHE0</accession>
<sequence>MGLEEREGKRCLGGGVVFRRKGLRQQRGREEVLRGHENGSFGGKRGEIAKEEMEVLIVERKTHYHSNIMLAWLPAYFSLCRT</sequence>
<evidence type="ECO:0000313" key="2">
    <source>
        <dbReference type="Proteomes" id="UP001358586"/>
    </source>
</evidence>
<keyword evidence="2" id="KW-1185">Reference proteome</keyword>
<dbReference type="EMBL" id="JARKNE010000010">
    <property type="protein sequence ID" value="KAK5794428.1"/>
    <property type="molecule type" value="Genomic_DNA"/>
</dbReference>
<dbReference type="Proteomes" id="UP001358586">
    <property type="component" value="Chromosome 10"/>
</dbReference>
<reference evidence="1 2" key="1">
    <citation type="submission" date="2023-03" db="EMBL/GenBank/DDBJ databases">
        <title>WGS of Gossypium arboreum.</title>
        <authorList>
            <person name="Yu D."/>
        </authorList>
    </citation>
    <scope>NUCLEOTIDE SEQUENCE [LARGE SCALE GENOMIC DNA]</scope>
    <source>
        <tissue evidence="1">Leaf</tissue>
    </source>
</reference>
<organism evidence="1 2">
    <name type="scientific">Gossypium arboreum</name>
    <name type="common">Tree cotton</name>
    <name type="synonym">Gossypium nanking</name>
    <dbReference type="NCBI Taxonomy" id="29729"/>
    <lineage>
        <taxon>Eukaryota</taxon>
        <taxon>Viridiplantae</taxon>
        <taxon>Streptophyta</taxon>
        <taxon>Embryophyta</taxon>
        <taxon>Tracheophyta</taxon>
        <taxon>Spermatophyta</taxon>
        <taxon>Magnoliopsida</taxon>
        <taxon>eudicotyledons</taxon>
        <taxon>Gunneridae</taxon>
        <taxon>Pentapetalae</taxon>
        <taxon>rosids</taxon>
        <taxon>malvids</taxon>
        <taxon>Malvales</taxon>
        <taxon>Malvaceae</taxon>
        <taxon>Malvoideae</taxon>
        <taxon>Gossypium</taxon>
    </lineage>
</organism>
<gene>
    <name evidence="1" type="ORF">PVK06_035653</name>
</gene>
<evidence type="ECO:0000313" key="1">
    <source>
        <dbReference type="EMBL" id="KAK5794428.1"/>
    </source>
</evidence>